<evidence type="ECO:0000313" key="8">
    <source>
        <dbReference type="Proteomes" id="UP001597045"/>
    </source>
</evidence>
<dbReference type="InterPro" id="IPR001046">
    <property type="entry name" value="NRAMP_fam"/>
</dbReference>
<accession>A0ABW3MGA9</accession>
<evidence type="ECO:0000256" key="5">
    <source>
        <dbReference type="ARBA" id="ARBA00023136"/>
    </source>
</evidence>
<gene>
    <name evidence="7" type="ORF">ACFQ1S_25700</name>
</gene>
<dbReference type="EMBL" id="JBHTIS010001734">
    <property type="protein sequence ID" value="MFD1048680.1"/>
    <property type="molecule type" value="Genomic_DNA"/>
</dbReference>
<dbReference type="PANTHER" id="PTHR11706:SF33">
    <property type="entry name" value="NATURAL RESISTANCE-ASSOCIATED MACROPHAGE PROTEIN 2"/>
    <property type="match status" value="1"/>
</dbReference>
<evidence type="ECO:0000256" key="2">
    <source>
        <dbReference type="ARBA" id="ARBA00022448"/>
    </source>
</evidence>
<protein>
    <submittedName>
        <fullName evidence="7">Nramp family divalent metal transporter</fullName>
    </submittedName>
</protein>
<keyword evidence="8" id="KW-1185">Reference proteome</keyword>
<keyword evidence="5 6" id="KW-0472">Membrane</keyword>
<dbReference type="Proteomes" id="UP001597045">
    <property type="component" value="Unassembled WGS sequence"/>
</dbReference>
<reference evidence="8" key="1">
    <citation type="journal article" date="2019" name="Int. J. Syst. Evol. Microbiol.">
        <title>The Global Catalogue of Microorganisms (GCM) 10K type strain sequencing project: providing services to taxonomists for standard genome sequencing and annotation.</title>
        <authorList>
            <consortium name="The Broad Institute Genomics Platform"/>
            <consortium name="The Broad Institute Genome Sequencing Center for Infectious Disease"/>
            <person name="Wu L."/>
            <person name="Ma J."/>
        </authorList>
    </citation>
    <scope>NUCLEOTIDE SEQUENCE [LARGE SCALE GENOMIC DNA]</scope>
    <source>
        <strain evidence="8">JCM 31486</strain>
    </source>
</reference>
<evidence type="ECO:0000256" key="1">
    <source>
        <dbReference type="ARBA" id="ARBA00004141"/>
    </source>
</evidence>
<evidence type="ECO:0000313" key="7">
    <source>
        <dbReference type="EMBL" id="MFD1048680.1"/>
    </source>
</evidence>
<evidence type="ECO:0000256" key="6">
    <source>
        <dbReference type="SAM" id="Phobius"/>
    </source>
</evidence>
<keyword evidence="3 6" id="KW-0812">Transmembrane</keyword>
<dbReference type="NCBIfam" id="NF037982">
    <property type="entry name" value="Nramp_1"/>
    <property type="match status" value="1"/>
</dbReference>
<feature type="transmembrane region" description="Helical" evidence="6">
    <location>
        <begin position="117"/>
        <end position="138"/>
    </location>
</feature>
<sequence length="144" mass="14902">MSSSSSSRNRRRPPGLGGGAALAFAVALLASGLSSSSVGTYAGQVVMNGFVRRNIPLAVRRGITMLPALVILTLDVPLTDSLVISQVVLSFGIPFALIPLVWLTSRRDVMGSYVNRRVTTVVAGGCAAVITALNLYLAGSTLIG</sequence>
<proteinExistence type="predicted"/>
<comment type="subcellular location">
    <subcellularLocation>
        <location evidence="1">Membrane</location>
        <topology evidence="1">Multi-pass membrane protein</topology>
    </subcellularLocation>
</comment>
<feature type="transmembrane region" description="Helical" evidence="6">
    <location>
        <begin position="83"/>
        <end position="105"/>
    </location>
</feature>
<dbReference type="PANTHER" id="PTHR11706">
    <property type="entry name" value="SOLUTE CARRIER PROTEIN FAMILY 11 MEMBER"/>
    <property type="match status" value="1"/>
</dbReference>
<keyword evidence="4 6" id="KW-1133">Transmembrane helix</keyword>
<dbReference type="Pfam" id="PF01566">
    <property type="entry name" value="Nramp"/>
    <property type="match status" value="1"/>
</dbReference>
<organism evidence="7 8">
    <name type="scientific">Kibdelosporangium lantanae</name>
    <dbReference type="NCBI Taxonomy" id="1497396"/>
    <lineage>
        <taxon>Bacteria</taxon>
        <taxon>Bacillati</taxon>
        <taxon>Actinomycetota</taxon>
        <taxon>Actinomycetes</taxon>
        <taxon>Pseudonocardiales</taxon>
        <taxon>Pseudonocardiaceae</taxon>
        <taxon>Kibdelosporangium</taxon>
    </lineage>
</organism>
<name>A0ABW3MGA9_9PSEU</name>
<evidence type="ECO:0000256" key="3">
    <source>
        <dbReference type="ARBA" id="ARBA00022692"/>
    </source>
</evidence>
<keyword evidence="2" id="KW-0813">Transport</keyword>
<evidence type="ECO:0000256" key="4">
    <source>
        <dbReference type="ARBA" id="ARBA00022989"/>
    </source>
</evidence>
<comment type="caution">
    <text evidence="7">The sequence shown here is derived from an EMBL/GenBank/DDBJ whole genome shotgun (WGS) entry which is preliminary data.</text>
</comment>